<reference evidence="4" key="1">
    <citation type="submission" date="2017-09" db="EMBL/GenBank/DDBJ databases">
        <title>Depth-based differentiation of microbial function through sediment-hosted aquifers and enrichment of novel symbionts in the deep terrestrial subsurface.</title>
        <authorList>
            <person name="Probst A.J."/>
            <person name="Ladd B."/>
            <person name="Jarett J.K."/>
            <person name="Geller-Mcgrath D.E."/>
            <person name="Sieber C.M.K."/>
            <person name="Emerson J.B."/>
            <person name="Anantharaman K."/>
            <person name="Thomas B.C."/>
            <person name="Malmstrom R."/>
            <person name="Stieglmeier M."/>
            <person name="Klingl A."/>
            <person name="Woyke T."/>
            <person name="Ryan C.M."/>
            <person name="Banfield J.F."/>
        </authorList>
    </citation>
    <scope>NUCLEOTIDE SEQUENCE [LARGE SCALE GENOMIC DNA]</scope>
</reference>
<dbReference type="InterPro" id="IPR035328">
    <property type="entry name" value="DUF3048_C"/>
</dbReference>
<comment type="caution">
    <text evidence="3">The sequence shown here is derived from an EMBL/GenBank/DDBJ whole genome shotgun (WGS) entry which is preliminary data.</text>
</comment>
<feature type="domain" description="DUF3048" evidence="2">
    <location>
        <begin position="265"/>
        <end position="372"/>
    </location>
</feature>
<accession>A0A2M8EXS9</accession>
<name>A0A2M8EXS9_9BACT</name>
<evidence type="ECO:0000313" key="4">
    <source>
        <dbReference type="Proteomes" id="UP000231383"/>
    </source>
</evidence>
<evidence type="ECO:0008006" key="5">
    <source>
        <dbReference type="Google" id="ProtNLM"/>
    </source>
</evidence>
<dbReference type="Pfam" id="PF11258">
    <property type="entry name" value="DUF3048"/>
    <property type="match status" value="1"/>
</dbReference>
<dbReference type="Gene3D" id="3.50.90.10">
    <property type="entry name" value="YerB-like"/>
    <property type="match status" value="1"/>
</dbReference>
<evidence type="ECO:0000259" key="2">
    <source>
        <dbReference type="Pfam" id="PF17479"/>
    </source>
</evidence>
<dbReference type="InterPro" id="IPR023158">
    <property type="entry name" value="YerB-like_sf"/>
</dbReference>
<protein>
    <recommendedName>
        <fullName evidence="5">DUF3048 domain-containing protein</fullName>
    </recommendedName>
</protein>
<evidence type="ECO:0000259" key="1">
    <source>
        <dbReference type="Pfam" id="PF11258"/>
    </source>
</evidence>
<dbReference type="InterPro" id="IPR021416">
    <property type="entry name" value="DUF3048_N"/>
</dbReference>
<dbReference type="SUPFAM" id="SSF159774">
    <property type="entry name" value="YerB-like"/>
    <property type="match status" value="1"/>
</dbReference>
<sequence>MDKKILIVLGVIVYALTTFASYSFFSAQTSTKKVSYDVPTGGNTTDEDGAPKTEPCPLNGKLYSEAQKAKWESRRPLAIMVQNNVEARPQSGLSSADVVHEVVAEGGITRFLTLFYCENPEIVGSVRSARMYFIQLLQGFGENPLYAHVGGANTPGPADALGEIKDLGWYQNNDLDQFAVPFPNYWRDYDRLPGRATEHTVYTNTEKLWAFAAKNRDLTNVDKDGVEWTEDWEPWTFKGDAKVEERGTVAKINFGFWDGSLGSDYVVEWKYDKITNTYLRSNGGKPHIDFNTDKQLSSRNVVVAFADESTANDGYEHGQHLLYDVIGKGDAIVFQNGFAIEGTWKKPKEVDMMRFYDADGAEIELVAGKIWIEILPEGNKVDF</sequence>
<proteinExistence type="predicted"/>
<feature type="domain" description="DUF3048" evidence="1">
    <location>
        <begin position="69"/>
        <end position="215"/>
    </location>
</feature>
<dbReference type="Proteomes" id="UP000231383">
    <property type="component" value="Unassembled WGS sequence"/>
</dbReference>
<dbReference type="Pfam" id="PF17479">
    <property type="entry name" value="DUF3048_C"/>
    <property type="match status" value="1"/>
</dbReference>
<organism evidence="3 4">
    <name type="scientific">Candidatus Roizmanbacteria bacterium CG_4_9_14_0_2_um_filter_39_13</name>
    <dbReference type="NCBI Taxonomy" id="1974839"/>
    <lineage>
        <taxon>Bacteria</taxon>
        <taxon>Candidatus Roizmaniibacteriota</taxon>
    </lineage>
</organism>
<dbReference type="AlphaFoldDB" id="A0A2M8EXS9"/>
<evidence type="ECO:0000313" key="3">
    <source>
        <dbReference type="EMBL" id="PJC30956.1"/>
    </source>
</evidence>
<dbReference type="EMBL" id="PFSC01000123">
    <property type="protein sequence ID" value="PJC30956.1"/>
    <property type="molecule type" value="Genomic_DNA"/>
</dbReference>
<gene>
    <name evidence="3" type="ORF">CO051_04700</name>
</gene>